<dbReference type="SUPFAM" id="SSF54637">
    <property type="entry name" value="Thioesterase/thiol ester dehydrase-isomerase"/>
    <property type="match status" value="1"/>
</dbReference>
<protein>
    <recommendedName>
        <fullName evidence="4">CARDB domain-containing protein</fullName>
    </recommendedName>
</protein>
<sequence>MSRERAAAAASGDPVTPSMRPPGGSVSGGEDFGRPVATRGDVSVFSPVREGDALRVPLKITNTGSGRAVYRVEVRVTGPGGFDAKVSMETRTVGVYPGGSWPTELTFTDPGKPVPDHPRVSIVKSTREVLRS</sequence>
<evidence type="ECO:0008006" key="4">
    <source>
        <dbReference type="Google" id="ProtNLM"/>
    </source>
</evidence>
<dbReference type="InterPro" id="IPR029069">
    <property type="entry name" value="HotDog_dom_sf"/>
</dbReference>
<comment type="caution">
    <text evidence="2">The sequence shown here is derived from an EMBL/GenBank/DDBJ whole genome shotgun (WGS) entry which is preliminary data.</text>
</comment>
<feature type="region of interest" description="Disordered" evidence="1">
    <location>
        <begin position="106"/>
        <end position="132"/>
    </location>
</feature>
<feature type="compositionally biased region" description="Basic and acidic residues" evidence="1">
    <location>
        <begin position="114"/>
        <end position="132"/>
    </location>
</feature>
<organism evidence="2 3">
    <name type="scientific">Streptomyces maoxianensis</name>
    <dbReference type="NCBI Taxonomy" id="1459942"/>
    <lineage>
        <taxon>Bacteria</taxon>
        <taxon>Bacillati</taxon>
        <taxon>Actinomycetota</taxon>
        <taxon>Actinomycetes</taxon>
        <taxon>Kitasatosporales</taxon>
        <taxon>Streptomycetaceae</taxon>
        <taxon>Streptomyces</taxon>
    </lineage>
</organism>
<keyword evidence="3" id="KW-1185">Reference proteome</keyword>
<name>A0ABV9GJM0_9ACTN</name>
<evidence type="ECO:0000313" key="3">
    <source>
        <dbReference type="Proteomes" id="UP001595993"/>
    </source>
</evidence>
<dbReference type="RefSeq" id="WP_381203186.1">
    <property type="nucleotide sequence ID" value="NZ_JBHSFE010000038.1"/>
</dbReference>
<dbReference type="Proteomes" id="UP001595993">
    <property type="component" value="Unassembled WGS sequence"/>
</dbReference>
<reference evidence="3" key="1">
    <citation type="journal article" date="2019" name="Int. J. Syst. Evol. Microbiol.">
        <title>The Global Catalogue of Microorganisms (GCM) 10K type strain sequencing project: providing services to taxonomists for standard genome sequencing and annotation.</title>
        <authorList>
            <consortium name="The Broad Institute Genomics Platform"/>
            <consortium name="The Broad Institute Genome Sequencing Center for Infectious Disease"/>
            <person name="Wu L."/>
            <person name="Ma J."/>
        </authorList>
    </citation>
    <scope>NUCLEOTIDE SEQUENCE [LARGE SCALE GENOMIC DNA]</scope>
    <source>
        <strain evidence="3">CGMCC 4.7139</strain>
    </source>
</reference>
<evidence type="ECO:0000256" key="1">
    <source>
        <dbReference type="SAM" id="MobiDB-lite"/>
    </source>
</evidence>
<dbReference type="EMBL" id="JBHSFE010000038">
    <property type="protein sequence ID" value="MFC4612804.1"/>
    <property type="molecule type" value="Genomic_DNA"/>
</dbReference>
<feature type="region of interest" description="Disordered" evidence="1">
    <location>
        <begin position="1"/>
        <end position="40"/>
    </location>
</feature>
<accession>A0ABV9GJM0</accession>
<evidence type="ECO:0000313" key="2">
    <source>
        <dbReference type="EMBL" id="MFC4612804.1"/>
    </source>
</evidence>
<gene>
    <name evidence="2" type="ORF">ACFO9E_34400</name>
</gene>
<proteinExistence type="predicted"/>